<dbReference type="GO" id="GO:0019521">
    <property type="term" value="P:D-gluconate metabolic process"/>
    <property type="evidence" value="ECO:0007669"/>
    <property type="project" value="UniProtKB-KW"/>
</dbReference>
<keyword evidence="8" id="KW-0311">Gluconate utilization</keyword>
<sequence>MGVSGCGKSSTAALLADRIGARFIEGDALHPRANIEKMRQGFPLDDNDRWPWLDRIGAVLGEAVASGTPVIISCSALKKAYRDRLRKATGGPLAFVYLEGPEEILADRMSRREGHFMPLSLLKSQIATLEVPSGEAGVVTVSIAGTPEEICTAALEKLMTLHFA</sequence>
<proteinExistence type="inferred from homology"/>
<dbReference type="GO" id="GO:0005524">
    <property type="term" value="F:ATP binding"/>
    <property type="evidence" value="ECO:0007669"/>
    <property type="project" value="UniProtKB-KW"/>
</dbReference>
<dbReference type="AlphaFoldDB" id="A0A506UGI1"/>
<evidence type="ECO:0000256" key="10">
    <source>
        <dbReference type="RuleBase" id="RU363066"/>
    </source>
</evidence>
<evidence type="ECO:0000256" key="8">
    <source>
        <dbReference type="ARBA" id="ARBA00023064"/>
    </source>
</evidence>
<evidence type="ECO:0000256" key="5">
    <source>
        <dbReference type="ARBA" id="ARBA00022741"/>
    </source>
</evidence>
<dbReference type="EC" id="2.7.1.12" evidence="3 10"/>
<dbReference type="OrthoDB" id="9795716at2"/>
<dbReference type="Pfam" id="PF13671">
    <property type="entry name" value="AAA_33"/>
    <property type="match status" value="1"/>
</dbReference>
<name>A0A506UGI1_9HYPH</name>
<accession>A0A506UGI1</accession>
<reference evidence="11 12" key="1">
    <citation type="submission" date="2019-06" db="EMBL/GenBank/DDBJ databases">
        <authorList>
            <person name="Li M."/>
        </authorList>
    </citation>
    <scope>NUCLEOTIDE SEQUENCE [LARGE SCALE GENOMIC DNA]</scope>
    <source>
        <strain evidence="11 12">BGMRC2036</strain>
    </source>
</reference>
<dbReference type="PANTHER" id="PTHR43442">
    <property type="entry name" value="GLUCONOKINASE-RELATED"/>
    <property type="match status" value="1"/>
</dbReference>
<dbReference type="InterPro" id="IPR027417">
    <property type="entry name" value="P-loop_NTPase"/>
</dbReference>
<dbReference type="PANTHER" id="PTHR43442:SF3">
    <property type="entry name" value="GLUCONOKINASE-RELATED"/>
    <property type="match status" value="1"/>
</dbReference>
<evidence type="ECO:0000313" key="12">
    <source>
        <dbReference type="Proteomes" id="UP000318801"/>
    </source>
</evidence>
<evidence type="ECO:0000256" key="1">
    <source>
        <dbReference type="ARBA" id="ARBA00004761"/>
    </source>
</evidence>
<keyword evidence="5 10" id="KW-0547">Nucleotide-binding</keyword>
<gene>
    <name evidence="11" type="ORF">FJU08_10715</name>
</gene>
<dbReference type="NCBIfam" id="TIGR01313">
    <property type="entry name" value="therm_gnt_kin"/>
    <property type="match status" value="1"/>
</dbReference>
<dbReference type="GO" id="GO:0046316">
    <property type="term" value="F:gluconokinase activity"/>
    <property type="evidence" value="ECO:0007669"/>
    <property type="project" value="UniProtKB-EC"/>
</dbReference>
<evidence type="ECO:0000256" key="2">
    <source>
        <dbReference type="ARBA" id="ARBA00008420"/>
    </source>
</evidence>
<keyword evidence="4 10" id="KW-0808">Transferase</keyword>
<evidence type="ECO:0000256" key="7">
    <source>
        <dbReference type="ARBA" id="ARBA00022840"/>
    </source>
</evidence>
<evidence type="ECO:0000256" key="6">
    <source>
        <dbReference type="ARBA" id="ARBA00022777"/>
    </source>
</evidence>
<evidence type="ECO:0000256" key="4">
    <source>
        <dbReference type="ARBA" id="ARBA00022679"/>
    </source>
</evidence>
<dbReference type="EMBL" id="VHLG01000004">
    <property type="protein sequence ID" value="TPW31167.1"/>
    <property type="molecule type" value="Genomic_DNA"/>
</dbReference>
<organism evidence="11 12">
    <name type="scientific">Martelella alba</name>
    <dbReference type="NCBI Taxonomy" id="2590451"/>
    <lineage>
        <taxon>Bacteria</taxon>
        <taxon>Pseudomonadati</taxon>
        <taxon>Pseudomonadota</taxon>
        <taxon>Alphaproteobacteria</taxon>
        <taxon>Hyphomicrobiales</taxon>
        <taxon>Aurantimonadaceae</taxon>
        <taxon>Martelella</taxon>
    </lineage>
</organism>
<dbReference type="InterPro" id="IPR006001">
    <property type="entry name" value="Therm_gnt_kin"/>
</dbReference>
<dbReference type="FunFam" id="3.40.50.300:FF:000522">
    <property type="entry name" value="Gluconokinase"/>
    <property type="match status" value="1"/>
</dbReference>
<evidence type="ECO:0000313" key="11">
    <source>
        <dbReference type="EMBL" id="TPW31167.1"/>
    </source>
</evidence>
<comment type="pathway">
    <text evidence="1">Carbohydrate acid metabolism.</text>
</comment>
<dbReference type="GO" id="GO:0005737">
    <property type="term" value="C:cytoplasm"/>
    <property type="evidence" value="ECO:0007669"/>
    <property type="project" value="TreeGrafter"/>
</dbReference>
<keyword evidence="7 10" id="KW-0067">ATP-binding</keyword>
<comment type="caution">
    <text evidence="11">The sequence shown here is derived from an EMBL/GenBank/DDBJ whole genome shotgun (WGS) entry which is preliminary data.</text>
</comment>
<evidence type="ECO:0000256" key="9">
    <source>
        <dbReference type="ARBA" id="ARBA00048090"/>
    </source>
</evidence>
<dbReference type="SUPFAM" id="SSF52540">
    <property type="entry name" value="P-loop containing nucleoside triphosphate hydrolases"/>
    <property type="match status" value="1"/>
</dbReference>
<comment type="catalytic activity">
    <reaction evidence="9 10">
        <text>D-gluconate + ATP = 6-phospho-D-gluconate + ADP + H(+)</text>
        <dbReference type="Rhea" id="RHEA:19433"/>
        <dbReference type="ChEBI" id="CHEBI:15378"/>
        <dbReference type="ChEBI" id="CHEBI:18391"/>
        <dbReference type="ChEBI" id="CHEBI:30616"/>
        <dbReference type="ChEBI" id="CHEBI:58759"/>
        <dbReference type="ChEBI" id="CHEBI:456216"/>
        <dbReference type="EC" id="2.7.1.12"/>
    </reaction>
</comment>
<dbReference type="Gene3D" id="3.40.50.300">
    <property type="entry name" value="P-loop containing nucleotide triphosphate hydrolases"/>
    <property type="match status" value="1"/>
</dbReference>
<protein>
    <recommendedName>
        <fullName evidence="3 10">Gluconokinase</fullName>
        <ecNumber evidence="3 10">2.7.1.12</ecNumber>
    </recommendedName>
</protein>
<keyword evidence="12" id="KW-1185">Reference proteome</keyword>
<dbReference type="Proteomes" id="UP000318801">
    <property type="component" value="Unassembled WGS sequence"/>
</dbReference>
<evidence type="ECO:0000256" key="3">
    <source>
        <dbReference type="ARBA" id="ARBA00012054"/>
    </source>
</evidence>
<keyword evidence="6 10" id="KW-0418">Kinase</keyword>
<dbReference type="CDD" id="cd02021">
    <property type="entry name" value="GntK"/>
    <property type="match status" value="1"/>
</dbReference>
<comment type="similarity">
    <text evidence="2 10">Belongs to the gluconokinase GntK/GntV family.</text>
</comment>